<gene>
    <name evidence="2" type="ORF">CCUS01_16035</name>
</gene>
<dbReference type="Proteomes" id="UP001239213">
    <property type="component" value="Unassembled WGS sequence"/>
</dbReference>
<feature type="region of interest" description="Disordered" evidence="1">
    <location>
        <begin position="1"/>
        <end position="30"/>
    </location>
</feature>
<evidence type="ECO:0000256" key="1">
    <source>
        <dbReference type="SAM" id="MobiDB-lite"/>
    </source>
</evidence>
<protein>
    <submittedName>
        <fullName evidence="2">Uncharacterized protein</fullName>
    </submittedName>
</protein>
<feature type="compositionally biased region" description="Polar residues" evidence="1">
    <location>
        <begin position="1"/>
        <end position="18"/>
    </location>
</feature>
<reference evidence="2" key="1">
    <citation type="submission" date="2016-11" db="EMBL/GenBank/DDBJ databases">
        <title>The genome sequence of Colletotrichum cuscutae.</title>
        <authorList>
            <person name="Baroncelli R."/>
        </authorList>
    </citation>
    <scope>NUCLEOTIDE SEQUENCE</scope>
    <source>
        <strain evidence="2">IMI 304802</strain>
    </source>
</reference>
<dbReference type="AlphaFoldDB" id="A0AAI9VFP5"/>
<dbReference type="EMBL" id="MPDP01000100">
    <property type="protein sequence ID" value="KAK1481576.1"/>
    <property type="molecule type" value="Genomic_DNA"/>
</dbReference>
<evidence type="ECO:0000313" key="2">
    <source>
        <dbReference type="EMBL" id="KAK1481576.1"/>
    </source>
</evidence>
<feature type="compositionally biased region" description="Basic and acidic residues" evidence="1">
    <location>
        <begin position="19"/>
        <end position="30"/>
    </location>
</feature>
<organism evidence="2 3">
    <name type="scientific">Colletotrichum cuscutae</name>
    <dbReference type="NCBI Taxonomy" id="1209917"/>
    <lineage>
        <taxon>Eukaryota</taxon>
        <taxon>Fungi</taxon>
        <taxon>Dikarya</taxon>
        <taxon>Ascomycota</taxon>
        <taxon>Pezizomycotina</taxon>
        <taxon>Sordariomycetes</taxon>
        <taxon>Hypocreomycetidae</taxon>
        <taxon>Glomerellales</taxon>
        <taxon>Glomerellaceae</taxon>
        <taxon>Colletotrichum</taxon>
        <taxon>Colletotrichum acutatum species complex</taxon>
    </lineage>
</organism>
<name>A0AAI9VFP5_9PEZI</name>
<sequence>MDKSQNSAFTGPQRFQSATDHHAGPAIEKEHSLGEAVHWASDLHVSTGKQVHATSKSGPCLAAAPGRVSRPTYAATLPSLGFLQQSEFRSISFPIHGSLTSFEKITTYPSLAAALSAWRGVATCYSEYTPP</sequence>
<keyword evidence="3" id="KW-1185">Reference proteome</keyword>
<evidence type="ECO:0000313" key="3">
    <source>
        <dbReference type="Proteomes" id="UP001239213"/>
    </source>
</evidence>
<accession>A0AAI9VFP5</accession>
<proteinExistence type="predicted"/>
<comment type="caution">
    <text evidence="2">The sequence shown here is derived from an EMBL/GenBank/DDBJ whole genome shotgun (WGS) entry which is preliminary data.</text>
</comment>